<dbReference type="AlphaFoldDB" id="A0AAD6V817"/>
<evidence type="ECO:0000313" key="2">
    <source>
        <dbReference type="EMBL" id="KAJ7202099.1"/>
    </source>
</evidence>
<evidence type="ECO:0000256" key="1">
    <source>
        <dbReference type="SAM" id="MobiDB-lite"/>
    </source>
</evidence>
<dbReference type="Proteomes" id="UP001219525">
    <property type="component" value="Unassembled WGS sequence"/>
</dbReference>
<reference evidence="2" key="1">
    <citation type="submission" date="2023-03" db="EMBL/GenBank/DDBJ databases">
        <title>Massive genome expansion in bonnet fungi (Mycena s.s.) driven by repeated elements and novel gene families across ecological guilds.</title>
        <authorList>
            <consortium name="Lawrence Berkeley National Laboratory"/>
            <person name="Harder C.B."/>
            <person name="Miyauchi S."/>
            <person name="Viragh M."/>
            <person name="Kuo A."/>
            <person name="Thoen E."/>
            <person name="Andreopoulos B."/>
            <person name="Lu D."/>
            <person name="Skrede I."/>
            <person name="Drula E."/>
            <person name="Henrissat B."/>
            <person name="Morin E."/>
            <person name="Kohler A."/>
            <person name="Barry K."/>
            <person name="LaButti K."/>
            <person name="Morin E."/>
            <person name="Salamov A."/>
            <person name="Lipzen A."/>
            <person name="Mereny Z."/>
            <person name="Hegedus B."/>
            <person name="Baldrian P."/>
            <person name="Stursova M."/>
            <person name="Weitz H."/>
            <person name="Taylor A."/>
            <person name="Grigoriev I.V."/>
            <person name="Nagy L.G."/>
            <person name="Martin F."/>
            <person name="Kauserud H."/>
        </authorList>
    </citation>
    <scope>NUCLEOTIDE SEQUENCE</scope>
    <source>
        <strain evidence="2">9144</strain>
    </source>
</reference>
<organism evidence="2 3">
    <name type="scientific">Mycena pura</name>
    <dbReference type="NCBI Taxonomy" id="153505"/>
    <lineage>
        <taxon>Eukaryota</taxon>
        <taxon>Fungi</taxon>
        <taxon>Dikarya</taxon>
        <taxon>Basidiomycota</taxon>
        <taxon>Agaricomycotina</taxon>
        <taxon>Agaricomycetes</taxon>
        <taxon>Agaricomycetidae</taxon>
        <taxon>Agaricales</taxon>
        <taxon>Marasmiineae</taxon>
        <taxon>Mycenaceae</taxon>
        <taxon>Mycena</taxon>
    </lineage>
</organism>
<gene>
    <name evidence="2" type="ORF">GGX14DRAFT_570992</name>
</gene>
<proteinExistence type="predicted"/>
<feature type="compositionally biased region" description="Polar residues" evidence="1">
    <location>
        <begin position="242"/>
        <end position="254"/>
    </location>
</feature>
<keyword evidence="3" id="KW-1185">Reference proteome</keyword>
<feature type="region of interest" description="Disordered" evidence="1">
    <location>
        <begin position="130"/>
        <end position="152"/>
    </location>
</feature>
<sequence>MTNASTPSSHAYVSDTMMTTLINLLTKLVRMLTTSHARIIAAHAQSPPRRPFACSYCSDPVHLIRNCPLVITDIRAGVCKRNARGRVVLTSGLYVPHSISGPNLRTRITEYCRQHELPLLPHHTVSYASEHSCPTTSNPEHVPTPSLSQQFSQTLDSSPIPDNICRSTLEQESAALQTNPDPIRLTALQQKAALFSASMPDNRSYAECAALPAAASPVPIAGHTSFSETYQIPATSLDNNALQQNFGAPSSSSLPRPHQLAQLPPILLSPRPASPVAVSTSTPPDDDDLDELVHPNF</sequence>
<comment type="caution">
    <text evidence="2">The sequence shown here is derived from an EMBL/GenBank/DDBJ whole genome shotgun (WGS) entry which is preliminary data.</text>
</comment>
<name>A0AAD6V817_9AGAR</name>
<protein>
    <submittedName>
        <fullName evidence="2">Uncharacterized protein</fullName>
    </submittedName>
</protein>
<dbReference type="EMBL" id="JARJCW010000056">
    <property type="protein sequence ID" value="KAJ7202099.1"/>
    <property type="molecule type" value="Genomic_DNA"/>
</dbReference>
<accession>A0AAD6V817</accession>
<feature type="region of interest" description="Disordered" evidence="1">
    <location>
        <begin position="242"/>
        <end position="297"/>
    </location>
</feature>
<evidence type="ECO:0000313" key="3">
    <source>
        <dbReference type="Proteomes" id="UP001219525"/>
    </source>
</evidence>